<dbReference type="Proteomes" id="UP000287651">
    <property type="component" value="Unassembled WGS sequence"/>
</dbReference>
<feature type="region of interest" description="Disordered" evidence="1">
    <location>
        <begin position="130"/>
        <end position="149"/>
    </location>
</feature>
<gene>
    <name evidence="2" type="ORF">B296_00041482</name>
</gene>
<dbReference type="EMBL" id="AMZH03009074">
    <property type="protein sequence ID" value="RRT57638.1"/>
    <property type="molecule type" value="Genomic_DNA"/>
</dbReference>
<evidence type="ECO:0000256" key="1">
    <source>
        <dbReference type="SAM" id="MobiDB-lite"/>
    </source>
</evidence>
<comment type="caution">
    <text evidence="2">The sequence shown here is derived from an EMBL/GenBank/DDBJ whole genome shotgun (WGS) entry which is preliminary data.</text>
</comment>
<proteinExistence type="predicted"/>
<dbReference type="AlphaFoldDB" id="A0A426Z0Y9"/>
<evidence type="ECO:0000313" key="2">
    <source>
        <dbReference type="EMBL" id="RRT57638.1"/>
    </source>
</evidence>
<name>A0A426Z0Y9_ENSVE</name>
<reference evidence="2 3" key="1">
    <citation type="journal article" date="2014" name="Agronomy (Basel)">
        <title>A Draft Genome Sequence for Ensete ventricosum, the Drought-Tolerant Tree Against Hunger.</title>
        <authorList>
            <person name="Harrison J."/>
            <person name="Moore K.A."/>
            <person name="Paszkiewicz K."/>
            <person name="Jones T."/>
            <person name="Grant M."/>
            <person name="Ambacheew D."/>
            <person name="Muzemil S."/>
            <person name="Studholme D.J."/>
        </authorList>
    </citation>
    <scope>NUCLEOTIDE SEQUENCE [LARGE SCALE GENOMIC DNA]</scope>
</reference>
<evidence type="ECO:0000313" key="3">
    <source>
        <dbReference type="Proteomes" id="UP000287651"/>
    </source>
</evidence>
<organism evidence="2 3">
    <name type="scientific">Ensete ventricosum</name>
    <name type="common">Abyssinian banana</name>
    <name type="synonym">Musa ensete</name>
    <dbReference type="NCBI Taxonomy" id="4639"/>
    <lineage>
        <taxon>Eukaryota</taxon>
        <taxon>Viridiplantae</taxon>
        <taxon>Streptophyta</taxon>
        <taxon>Embryophyta</taxon>
        <taxon>Tracheophyta</taxon>
        <taxon>Spermatophyta</taxon>
        <taxon>Magnoliopsida</taxon>
        <taxon>Liliopsida</taxon>
        <taxon>Zingiberales</taxon>
        <taxon>Musaceae</taxon>
        <taxon>Ensete</taxon>
    </lineage>
</organism>
<protein>
    <submittedName>
        <fullName evidence="2">Uncharacterized protein</fullName>
    </submittedName>
</protein>
<accession>A0A426Z0Y9</accession>
<sequence>MTRECTSWSHRYRFPDYALPPQYVTPISRSSVSETTNRILPLCRRLPQQIGDCRHMWTTNRREEREGWARVVAWKTLLERMHCRKYPSIKCLLKRMTEKPSHFTLDTALRTYPHKWKTTATISDGNSVHQVVTSPIGNSLPDRTTRPGE</sequence>